<dbReference type="AlphaFoldDB" id="A0AAD7FV06"/>
<evidence type="ECO:0000256" key="1">
    <source>
        <dbReference type="SAM" id="SignalP"/>
    </source>
</evidence>
<comment type="caution">
    <text evidence="2">The sequence shown here is derived from an EMBL/GenBank/DDBJ whole genome shotgun (WGS) entry which is preliminary data.</text>
</comment>
<accession>A0AAD7FV06</accession>
<evidence type="ECO:0000313" key="2">
    <source>
        <dbReference type="EMBL" id="KAJ7638807.1"/>
    </source>
</evidence>
<dbReference type="EMBL" id="JARKIF010000005">
    <property type="protein sequence ID" value="KAJ7638807.1"/>
    <property type="molecule type" value="Genomic_DNA"/>
</dbReference>
<name>A0AAD7FV06_9AGAR</name>
<feature type="signal peptide" evidence="1">
    <location>
        <begin position="1"/>
        <end position="15"/>
    </location>
</feature>
<sequence length="180" mass="19698">MLLSLFLLLSTVVLALPTWDGLHSRMDFVDSLVPLATQIVVKGPDEVVKGLCHLSSPTPGETGNLTILPDARSSRPPFFSLNREDSLLWQYTNATTIFPVVVKNTSLVDGVPPFQIVLGKQQSKSTDVVSRGIWSWRGTMLRFRLGDEGPENQGLYYACPTGEGDSIGLFMFLTPSLTNA</sequence>
<evidence type="ECO:0000313" key="3">
    <source>
        <dbReference type="Proteomes" id="UP001221142"/>
    </source>
</evidence>
<reference evidence="2" key="1">
    <citation type="submission" date="2023-03" db="EMBL/GenBank/DDBJ databases">
        <title>Massive genome expansion in bonnet fungi (Mycena s.s.) driven by repeated elements and novel gene families across ecological guilds.</title>
        <authorList>
            <consortium name="Lawrence Berkeley National Laboratory"/>
            <person name="Harder C.B."/>
            <person name="Miyauchi S."/>
            <person name="Viragh M."/>
            <person name="Kuo A."/>
            <person name="Thoen E."/>
            <person name="Andreopoulos B."/>
            <person name="Lu D."/>
            <person name="Skrede I."/>
            <person name="Drula E."/>
            <person name="Henrissat B."/>
            <person name="Morin E."/>
            <person name="Kohler A."/>
            <person name="Barry K."/>
            <person name="LaButti K."/>
            <person name="Morin E."/>
            <person name="Salamov A."/>
            <person name="Lipzen A."/>
            <person name="Mereny Z."/>
            <person name="Hegedus B."/>
            <person name="Baldrian P."/>
            <person name="Stursova M."/>
            <person name="Weitz H."/>
            <person name="Taylor A."/>
            <person name="Grigoriev I.V."/>
            <person name="Nagy L.G."/>
            <person name="Martin F."/>
            <person name="Kauserud H."/>
        </authorList>
    </citation>
    <scope>NUCLEOTIDE SEQUENCE</scope>
    <source>
        <strain evidence="2">9284</strain>
    </source>
</reference>
<dbReference type="Proteomes" id="UP001221142">
    <property type="component" value="Unassembled WGS sequence"/>
</dbReference>
<organism evidence="2 3">
    <name type="scientific">Roridomyces roridus</name>
    <dbReference type="NCBI Taxonomy" id="1738132"/>
    <lineage>
        <taxon>Eukaryota</taxon>
        <taxon>Fungi</taxon>
        <taxon>Dikarya</taxon>
        <taxon>Basidiomycota</taxon>
        <taxon>Agaricomycotina</taxon>
        <taxon>Agaricomycetes</taxon>
        <taxon>Agaricomycetidae</taxon>
        <taxon>Agaricales</taxon>
        <taxon>Marasmiineae</taxon>
        <taxon>Mycenaceae</taxon>
        <taxon>Roridomyces</taxon>
    </lineage>
</organism>
<proteinExistence type="predicted"/>
<gene>
    <name evidence="2" type="ORF">FB45DRAFT_1055041</name>
</gene>
<feature type="chain" id="PRO_5042017320" evidence="1">
    <location>
        <begin position="16"/>
        <end position="180"/>
    </location>
</feature>
<keyword evidence="1" id="KW-0732">Signal</keyword>
<keyword evidence="3" id="KW-1185">Reference proteome</keyword>
<protein>
    <submittedName>
        <fullName evidence="2">Uncharacterized protein</fullName>
    </submittedName>
</protein>